<dbReference type="InterPro" id="IPR001466">
    <property type="entry name" value="Beta-lactam-related"/>
</dbReference>
<dbReference type="PANTHER" id="PTHR43283">
    <property type="entry name" value="BETA-LACTAMASE-RELATED"/>
    <property type="match status" value="1"/>
</dbReference>
<feature type="region of interest" description="Disordered" evidence="1">
    <location>
        <begin position="1"/>
        <end position="26"/>
    </location>
</feature>
<proteinExistence type="predicted"/>
<feature type="domain" description="Beta-lactamase-related" evidence="2">
    <location>
        <begin position="51"/>
        <end position="308"/>
    </location>
</feature>
<evidence type="ECO:0000313" key="4">
    <source>
        <dbReference type="Proteomes" id="UP000306985"/>
    </source>
</evidence>
<dbReference type="EMBL" id="SZZH01000001">
    <property type="protein sequence ID" value="TKV60313.1"/>
    <property type="molecule type" value="Genomic_DNA"/>
</dbReference>
<dbReference type="Proteomes" id="UP000306985">
    <property type="component" value="Unassembled WGS sequence"/>
</dbReference>
<dbReference type="SUPFAM" id="SSF56601">
    <property type="entry name" value="beta-lactamase/transpeptidase-like"/>
    <property type="match status" value="1"/>
</dbReference>
<dbReference type="OrthoDB" id="9773047at2"/>
<keyword evidence="4" id="KW-1185">Reference proteome</keyword>
<dbReference type="InterPro" id="IPR012338">
    <property type="entry name" value="Beta-lactam/transpept-like"/>
</dbReference>
<organism evidence="3 4">
    <name type="scientific">Nakamurella flava</name>
    <dbReference type="NCBI Taxonomy" id="2576308"/>
    <lineage>
        <taxon>Bacteria</taxon>
        <taxon>Bacillati</taxon>
        <taxon>Actinomycetota</taxon>
        <taxon>Actinomycetes</taxon>
        <taxon>Nakamurellales</taxon>
        <taxon>Nakamurellaceae</taxon>
        <taxon>Nakamurella</taxon>
    </lineage>
</organism>
<dbReference type="AlphaFoldDB" id="A0A4U6QIU7"/>
<comment type="caution">
    <text evidence="3">The sequence shown here is derived from an EMBL/GenBank/DDBJ whole genome shotgun (WGS) entry which is preliminary data.</text>
</comment>
<dbReference type="Gene3D" id="3.40.710.10">
    <property type="entry name" value="DD-peptidase/beta-lactamase superfamily"/>
    <property type="match status" value="1"/>
</dbReference>
<evidence type="ECO:0000313" key="3">
    <source>
        <dbReference type="EMBL" id="TKV60313.1"/>
    </source>
</evidence>
<reference evidence="3 4" key="1">
    <citation type="submission" date="2019-05" db="EMBL/GenBank/DDBJ databases">
        <title>Nakamurella sp. N5BH11, whole genome shotgun sequence.</title>
        <authorList>
            <person name="Tuo L."/>
        </authorList>
    </citation>
    <scope>NUCLEOTIDE SEQUENCE [LARGE SCALE GENOMIC DNA]</scope>
    <source>
        <strain evidence="3 4">N5BH11</strain>
    </source>
</reference>
<keyword evidence="3" id="KW-0378">Hydrolase</keyword>
<dbReference type="InterPro" id="IPR050789">
    <property type="entry name" value="Diverse_Enzym_Activities"/>
</dbReference>
<evidence type="ECO:0000256" key="1">
    <source>
        <dbReference type="SAM" id="MobiDB-lite"/>
    </source>
</evidence>
<dbReference type="PANTHER" id="PTHR43283:SF7">
    <property type="entry name" value="BETA-LACTAMASE-RELATED DOMAIN-CONTAINING PROTEIN"/>
    <property type="match status" value="1"/>
</dbReference>
<gene>
    <name evidence="3" type="ORF">FDO65_00885</name>
</gene>
<dbReference type="GO" id="GO:0016787">
    <property type="term" value="F:hydrolase activity"/>
    <property type="evidence" value="ECO:0007669"/>
    <property type="project" value="UniProtKB-KW"/>
</dbReference>
<protein>
    <submittedName>
        <fullName evidence="3">Serine hydrolase</fullName>
    </submittedName>
</protein>
<feature type="region of interest" description="Disordered" evidence="1">
    <location>
        <begin position="422"/>
        <end position="441"/>
    </location>
</feature>
<dbReference type="RefSeq" id="WP_137447616.1">
    <property type="nucleotide sequence ID" value="NZ_SZZH01000001.1"/>
</dbReference>
<sequence length="501" mass="54332">MITGAGSASLAAGTESRPLPRRSPGSMGVRAEAVAQFLDALERDPQVEPHSLMLVRGGAVVAEGWWAPYSAGRVHHLYSLSKTFTATAVGFAQAEGRLGLDDRIIDHFPEFADQITGPGSRQIRIRDALAMATGHHRDMVLDASATDPDEPVRGFLLHEPESAPGSRFTYNQPATYAVAAALQRAVGCGLTDYLRPRLLDPLGIGPVAWHENPPGRAVGFSGLHATTEAVAKLGLLYLREGRWHGRQVLPAGWVADVRRPRFVPESPHPDWSLGYGYQVWRSRHGYRGDGAYGQFCLVLPEYDAVLVTTMGTVRTQAVLDAVWDILLPGLGTSARRRVPLQPRVADHDDALARRLRDLVLPASSGGPVDDRWMGVHRGTDLTVTIPPPDGNGVCRVAWLEDGRIRLTVPIGTGERWTVVEPDTQSHPDTPPVAVSGGVTASRDGTPRLRVDLAFLESPHRLYVDVHLSGPERGVTAAWGTAPLRLTDETLLDRGARWPARG</sequence>
<name>A0A4U6QIU7_9ACTN</name>
<dbReference type="Pfam" id="PF00144">
    <property type="entry name" value="Beta-lactamase"/>
    <property type="match status" value="1"/>
</dbReference>
<feature type="compositionally biased region" description="Low complexity" evidence="1">
    <location>
        <begin position="1"/>
        <end position="13"/>
    </location>
</feature>
<evidence type="ECO:0000259" key="2">
    <source>
        <dbReference type="Pfam" id="PF00144"/>
    </source>
</evidence>
<accession>A0A4U6QIU7</accession>